<protein>
    <submittedName>
        <fullName evidence="1">Ester cyclase</fullName>
    </submittedName>
</protein>
<evidence type="ECO:0000313" key="2">
    <source>
        <dbReference type="Proteomes" id="UP001058003"/>
    </source>
</evidence>
<dbReference type="RefSeq" id="WP_211273749.1">
    <property type="nucleotide sequence ID" value="NZ_CP073767.1"/>
</dbReference>
<dbReference type="InterPro" id="IPR009959">
    <property type="entry name" value="Cyclase_SnoaL-like"/>
</dbReference>
<dbReference type="Proteomes" id="UP001058003">
    <property type="component" value="Chromosome"/>
</dbReference>
<name>A0A9Q9IHW3_9ACTN</name>
<keyword evidence="2" id="KW-1185">Reference proteome</keyword>
<accession>A0A9Q9IHW3</accession>
<reference evidence="1" key="1">
    <citation type="submission" date="2021-04" db="EMBL/GenBank/DDBJ databases">
        <title>Dactylosporangium aurantiacum NRRL B-8018 full assembly.</title>
        <authorList>
            <person name="Hartkoorn R.C."/>
            <person name="Beaudoing E."/>
            <person name="Hot D."/>
        </authorList>
    </citation>
    <scope>NUCLEOTIDE SEQUENCE</scope>
    <source>
        <strain evidence="1">NRRL B-8018</strain>
    </source>
</reference>
<dbReference type="EMBL" id="CP073767">
    <property type="protein sequence ID" value="UWZ56489.1"/>
    <property type="molecule type" value="Genomic_DNA"/>
</dbReference>
<gene>
    <name evidence="1" type="ORF">Daura_10095</name>
</gene>
<dbReference type="GO" id="GO:0030638">
    <property type="term" value="P:polyketide metabolic process"/>
    <property type="evidence" value="ECO:0007669"/>
    <property type="project" value="InterPro"/>
</dbReference>
<dbReference type="InterPro" id="IPR032710">
    <property type="entry name" value="NTF2-like_dom_sf"/>
</dbReference>
<dbReference type="Gene3D" id="3.10.450.50">
    <property type="match status" value="1"/>
</dbReference>
<proteinExistence type="predicted"/>
<dbReference type="SUPFAM" id="SSF54427">
    <property type="entry name" value="NTF2-like"/>
    <property type="match status" value="1"/>
</dbReference>
<dbReference type="Pfam" id="PF07366">
    <property type="entry name" value="SnoaL"/>
    <property type="match status" value="1"/>
</dbReference>
<organism evidence="1 2">
    <name type="scientific">Dactylosporangium aurantiacum</name>
    <dbReference type="NCBI Taxonomy" id="35754"/>
    <lineage>
        <taxon>Bacteria</taxon>
        <taxon>Bacillati</taxon>
        <taxon>Actinomycetota</taxon>
        <taxon>Actinomycetes</taxon>
        <taxon>Micromonosporales</taxon>
        <taxon>Micromonosporaceae</taxon>
        <taxon>Dactylosporangium</taxon>
    </lineage>
</organism>
<dbReference type="AlphaFoldDB" id="A0A9Q9IHW3"/>
<evidence type="ECO:0000313" key="1">
    <source>
        <dbReference type="EMBL" id="UWZ56489.1"/>
    </source>
</evidence>
<sequence length="106" mass="11697">MRRFEIRPGEPPTWQGMSPAARTVAAFGRFRFTVTALLAEGDHVYVRWRQDGHHLGDVDGHPPTGAPLTEVGSAVYRVEDGRVAEYWVQLDRLGLARQLRDGGGAG</sequence>
<dbReference type="KEGG" id="daur:Daura_10095"/>